<evidence type="ECO:0000313" key="3">
    <source>
        <dbReference type="Proteomes" id="UP000005143"/>
    </source>
</evidence>
<sequence>MHAGLREPAAHGERLLDRVVAGERRLSHVRACLRSSWGCPGDARGAMPTEVAGRPGEVRIPPPRAQRGGDGWIP</sequence>
<accession>H0EB77</accession>
<keyword evidence="3" id="KW-1185">Reference proteome</keyword>
<gene>
    <name evidence="2" type="ORF">PAI11_41060</name>
</gene>
<dbReference type="AlphaFoldDB" id="H0EB77"/>
<name>H0EB77_9ACTN</name>
<dbReference type="EMBL" id="AGUD01000305">
    <property type="protein sequence ID" value="EHN09041.1"/>
    <property type="molecule type" value="Genomic_DNA"/>
</dbReference>
<dbReference type="Proteomes" id="UP000005143">
    <property type="component" value="Unassembled WGS sequence"/>
</dbReference>
<reference evidence="2 3" key="1">
    <citation type="journal article" date="2013" name="Biodegradation">
        <title>Quantitative proteomic analysis of ibuprofen-degrading Patulibacter sp. strain I11.</title>
        <authorList>
            <person name="Almeida B."/>
            <person name="Kjeldal H."/>
            <person name="Lolas I."/>
            <person name="Knudsen A.D."/>
            <person name="Carvalho G."/>
            <person name="Nielsen K.L."/>
            <person name="Barreto Crespo M.T."/>
            <person name="Stensballe A."/>
            <person name="Nielsen J.L."/>
        </authorList>
    </citation>
    <scope>NUCLEOTIDE SEQUENCE [LARGE SCALE GENOMIC DNA]</scope>
    <source>
        <strain evidence="2 3">I11</strain>
    </source>
</reference>
<evidence type="ECO:0000256" key="1">
    <source>
        <dbReference type="SAM" id="MobiDB-lite"/>
    </source>
</evidence>
<proteinExistence type="predicted"/>
<organism evidence="2 3">
    <name type="scientific">Patulibacter medicamentivorans</name>
    <dbReference type="NCBI Taxonomy" id="1097667"/>
    <lineage>
        <taxon>Bacteria</taxon>
        <taxon>Bacillati</taxon>
        <taxon>Actinomycetota</taxon>
        <taxon>Thermoleophilia</taxon>
        <taxon>Solirubrobacterales</taxon>
        <taxon>Patulibacteraceae</taxon>
        <taxon>Patulibacter</taxon>
    </lineage>
</organism>
<protein>
    <submittedName>
        <fullName evidence="2">Uncharacterized protein</fullName>
    </submittedName>
</protein>
<feature type="region of interest" description="Disordered" evidence="1">
    <location>
        <begin position="38"/>
        <end position="74"/>
    </location>
</feature>
<comment type="caution">
    <text evidence="2">The sequence shown here is derived from an EMBL/GenBank/DDBJ whole genome shotgun (WGS) entry which is preliminary data.</text>
</comment>
<evidence type="ECO:0000313" key="2">
    <source>
        <dbReference type="EMBL" id="EHN09041.1"/>
    </source>
</evidence>